<dbReference type="Pfam" id="PF14223">
    <property type="entry name" value="Retrotran_gag_2"/>
    <property type="match status" value="1"/>
</dbReference>
<evidence type="ECO:0000313" key="2">
    <source>
        <dbReference type="EMBL" id="GAU49172.1"/>
    </source>
</evidence>
<name>A0A2Z6PGM3_TRISU</name>
<sequence>MYATVTQDILGSILVLPDTAKNCWNRIAAMFKNNKHSRAVDLEHQFANTNLEDFPSTKAYCNRLKLLSDQLANVDSPVNNTRLVLKMISGLTDSRIHHESNNPSSPAALLVKSHDESSYSSSPTATSTRGFNNNNNSSNRGTNRGRNQGHKGRNGGGRGGRNNSNGGYGRNSGSHHYSGGGRQNSPPWQQQYAWPQYPMWAPPPCPYPSYWKRPNTSPKTQHNGILGSKPESAVFTAIGPSPTDIEAALHTLNLAQSDPSWYMDTGATSHMTFTHGFSDGDGTNEM</sequence>
<organism evidence="2 3">
    <name type="scientific">Trifolium subterraneum</name>
    <name type="common">Subterranean clover</name>
    <dbReference type="NCBI Taxonomy" id="3900"/>
    <lineage>
        <taxon>Eukaryota</taxon>
        <taxon>Viridiplantae</taxon>
        <taxon>Streptophyta</taxon>
        <taxon>Embryophyta</taxon>
        <taxon>Tracheophyta</taxon>
        <taxon>Spermatophyta</taxon>
        <taxon>Magnoliopsida</taxon>
        <taxon>eudicotyledons</taxon>
        <taxon>Gunneridae</taxon>
        <taxon>Pentapetalae</taxon>
        <taxon>rosids</taxon>
        <taxon>fabids</taxon>
        <taxon>Fabales</taxon>
        <taxon>Fabaceae</taxon>
        <taxon>Papilionoideae</taxon>
        <taxon>50 kb inversion clade</taxon>
        <taxon>NPAAA clade</taxon>
        <taxon>Hologalegina</taxon>
        <taxon>IRL clade</taxon>
        <taxon>Trifolieae</taxon>
        <taxon>Trifolium</taxon>
    </lineage>
</organism>
<evidence type="ECO:0000256" key="1">
    <source>
        <dbReference type="SAM" id="MobiDB-lite"/>
    </source>
</evidence>
<protein>
    <submittedName>
        <fullName evidence="2">Uncharacterized protein</fullName>
    </submittedName>
</protein>
<feature type="compositionally biased region" description="Low complexity" evidence="1">
    <location>
        <begin position="118"/>
        <end position="146"/>
    </location>
</feature>
<gene>
    <name evidence="2" type="ORF">TSUD_133670</name>
</gene>
<dbReference type="PANTHER" id="PTHR47481">
    <property type="match status" value="1"/>
</dbReference>
<keyword evidence="3" id="KW-1185">Reference proteome</keyword>
<dbReference type="PANTHER" id="PTHR47481:SF42">
    <property type="entry name" value="RHO GTPASE-ACTIVATING PROTEIN GACK-LIKE"/>
    <property type="match status" value="1"/>
</dbReference>
<accession>A0A2Z6PGM3</accession>
<feature type="compositionally biased region" description="Gly residues" evidence="1">
    <location>
        <begin position="154"/>
        <end position="170"/>
    </location>
</feature>
<reference evidence="3" key="1">
    <citation type="journal article" date="2017" name="Front. Plant Sci.">
        <title>Climate Clever Clovers: New Paradigm to Reduce the Environmental Footprint of Ruminants by Breeding Low Methanogenic Forages Utilizing Haplotype Variation.</title>
        <authorList>
            <person name="Kaur P."/>
            <person name="Appels R."/>
            <person name="Bayer P.E."/>
            <person name="Keeble-Gagnere G."/>
            <person name="Wang J."/>
            <person name="Hirakawa H."/>
            <person name="Shirasawa K."/>
            <person name="Vercoe P."/>
            <person name="Stefanova K."/>
            <person name="Durmic Z."/>
            <person name="Nichols P."/>
            <person name="Revell C."/>
            <person name="Isobe S.N."/>
            <person name="Edwards D."/>
            <person name="Erskine W."/>
        </authorList>
    </citation>
    <scope>NUCLEOTIDE SEQUENCE [LARGE SCALE GENOMIC DNA]</scope>
    <source>
        <strain evidence="3">cv. Daliak</strain>
    </source>
</reference>
<dbReference type="Proteomes" id="UP000242715">
    <property type="component" value="Unassembled WGS sequence"/>
</dbReference>
<evidence type="ECO:0000313" key="3">
    <source>
        <dbReference type="Proteomes" id="UP000242715"/>
    </source>
</evidence>
<proteinExistence type="predicted"/>
<dbReference type="OrthoDB" id="1729427at2759"/>
<dbReference type="AlphaFoldDB" id="A0A2Z6PGM3"/>
<dbReference type="EMBL" id="DF974526">
    <property type="protein sequence ID" value="GAU49172.1"/>
    <property type="molecule type" value="Genomic_DNA"/>
</dbReference>
<feature type="region of interest" description="Disordered" evidence="1">
    <location>
        <begin position="95"/>
        <end position="189"/>
    </location>
</feature>